<reference evidence="2 3" key="1">
    <citation type="submission" date="2019-02" db="EMBL/GenBank/DDBJ databases">
        <title>Deep-cultivation of Planctomycetes and their phenomic and genomic characterization uncovers novel biology.</title>
        <authorList>
            <person name="Wiegand S."/>
            <person name="Jogler M."/>
            <person name="Boedeker C."/>
            <person name="Pinto D."/>
            <person name="Vollmers J."/>
            <person name="Rivas-Marin E."/>
            <person name="Kohn T."/>
            <person name="Peeters S.H."/>
            <person name="Heuer A."/>
            <person name="Rast P."/>
            <person name="Oberbeckmann S."/>
            <person name="Bunk B."/>
            <person name="Jeske O."/>
            <person name="Meyerdierks A."/>
            <person name="Storesund J.E."/>
            <person name="Kallscheuer N."/>
            <person name="Luecker S."/>
            <person name="Lage O.M."/>
            <person name="Pohl T."/>
            <person name="Merkel B.J."/>
            <person name="Hornburger P."/>
            <person name="Mueller R.-W."/>
            <person name="Bruemmer F."/>
            <person name="Labrenz M."/>
            <person name="Spormann A.M."/>
            <person name="Op den Camp H."/>
            <person name="Overmann J."/>
            <person name="Amann R."/>
            <person name="Jetten M.S.M."/>
            <person name="Mascher T."/>
            <person name="Medema M.H."/>
            <person name="Devos D.P."/>
            <person name="Kaster A.-K."/>
            <person name="Ovreas L."/>
            <person name="Rohde M."/>
            <person name="Galperin M.Y."/>
            <person name="Jogler C."/>
        </authorList>
    </citation>
    <scope>NUCLEOTIDE SEQUENCE [LARGE SCALE GENOMIC DNA]</scope>
    <source>
        <strain evidence="2 3">FF011L</strain>
    </source>
</reference>
<feature type="domain" description="Amidohydrolase-related" evidence="1">
    <location>
        <begin position="45"/>
        <end position="314"/>
    </location>
</feature>
<dbReference type="SUPFAM" id="SSF51556">
    <property type="entry name" value="Metallo-dependent hydrolases"/>
    <property type="match status" value="1"/>
</dbReference>
<evidence type="ECO:0000313" key="3">
    <source>
        <dbReference type="Proteomes" id="UP000320672"/>
    </source>
</evidence>
<name>A0A517MGF1_9BACT</name>
<dbReference type="Pfam" id="PF04909">
    <property type="entry name" value="Amidohydro_2"/>
    <property type="match status" value="1"/>
</dbReference>
<dbReference type="InterPro" id="IPR052358">
    <property type="entry name" value="Aro_Compnd_Degr_Hydrolases"/>
</dbReference>
<gene>
    <name evidence="2" type="ORF">FF011L_27390</name>
</gene>
<keyword evidence="2" id="KW-0378">Hydrolase</keyword>
<accession>A0A517MGF1</accession>
<dbReference type="GO" id="GO:0016787">
    <property type="term" value="F:hydrolase activity"/>
    <property type="evidence" value="ECO:0007669"/>
    <property type="project" value="UniProtKB-KW"/>
</dbReference>
<dbReference type="InterPro" id="IPR006311">
    <property type="entry name" value="TAT_signal"/>
</dbReference>
<evidence type="ECO:0000313" key="2">
    <source>
        <dbReference type="EMBL" id="QDS93962.1"/>
    </source>
</evidence>
<dbReference type="Proteomes" id="UP000320672">
    <property type="component" value="Chromosome"/>
</dbReference>
<organism evidence="2 3">
    <name type="scientific">Roseimaritima multifibrata</name>
    <dbReference type="NCBI Taxonomy" id="1930274"/>
    <lineage>
        <taxon>Bacteria</taxon>
        <taxon>Pseudomonadati</taxon>
        <taxon>Planctomycetota</taxon>
        <taxon>Planctomycetia</taxon>
        <taxon>Pirellulales</taxon>
        <taxon>Pirellulaceae</taxon>
        <taxon>Roseimaritima</taxon>
    </lineage>
</organism>
<protein>
    <submittedName>
        <fullName evidence="2">Amidohydrolase</fullName>
    </submittedName>
</protein>
<dbReference type="AlphaFoldDB" id="A0A517MGF1"/>
<keyword evidence="3" id="KW-1185">Reference proteome</keyword>
<dbReference type="InterPro" id="IPR006680">
    <property type="entry name" value="Amidohydro-rel"/>
</dbReference>
<dbReference type="InterPro" id="IPR032466">
    <property type="entry name" value="Metal_Hydrolase"/>
</dbReference>
<dbReference type="RefSeq" id="WP_145352035.1">
    <property type="nucleotide sequence ID" value="NZ_CP036262.1"/>
</dbReference>
<evidence type="ECO:0000259" key="1">
    <source>
        <dbReference type="Pfam" id="PF04909"/>
    </source>
</evidence>
<dbReference type="PROSITE" id="PS51318">
    <property type="entry name" value="TAT"/>
    <property type="match status" value="1"/>
</dbReference>
<dbReference type="OrthoDB" id="241232at2"/>
<dbReference type="PANTHER" id="PTHR35563">
    <property type="entry name" value="BARREL METAL-DEPENDENT HYDROLASE, PUTATIVE (AFU_ORTHOLOGUE AFUA_1G16240)-RELATED"/>
    <property type="match status" value="1"/>
</dbReference>
<dbReference type="PANTHER" id="PTHR35563:SF2">
    <property type="entry name" value="BARREL METAL-DEPENDENT HYDROLASE, PUTATIVE (AFU_ORTHOLOGUE AFUA_1G16240)-RELATED"/>
    <property type="match status" value="1"/>
</dbReference>
<dbReference type="EMBL" id="CP036262">
    <property type="protein sequence ID" value="QDS93962.1"/>
    <property type="molecule type" value="Genomic_DNA"/>
</dbReference>
<dbReference type="Gene3D" id="3.20.20.140">
    <property type="entry name" value="Metal-dependent hydrolases"/>
    <property type="match status" value="1"/>
</dbReference>
<proteinExistence type="predicted"/>
<dbReference type="KEGG" id="rml:FF011L_27390"/>
<sequence>MNDRSDFDKRLPLNRRQAIGAIAGGVAAASMTSPVDAADQSSLVVDSHLHCFAGPEDARFPYHERAPYRPGQPATPEFLLERMDGAGVDHAIVVHPEPYQDDHRYLEHCIDIGNGRLKGTCLFFSDQPKSLERLPQFLRQHEDHIVATRLHAYAPGRLPPWGSPELDRLWAIATDAGVAMQVHLEPRYAARLDPYLRRYKETRVIIDHLGRPMQGTPEEHAVVLGWSELPNTVMKLAAIPPQDKYPHRDVAPVIARLAELWGAERLIYGGGFNANTTDASYREYRQKIAAMLPNFSDEDRKKVLGGNAAKLFGFDA</sequence>